<evidence type="ECO:0000313" key="3">
    <source>
        <dbReference type="Proteomes" id="UP000683360"/>
    </source>
</evidence>
<feature type="region of interest" description="Disordered" evidence="1">
    <location>
        <begin position="441"/>
        <end position="462"/>
    </location>
</feature>
<feature type="compositionally biased region" description="Polar residues" evidence="1">
    <location>
        <begin position="448"/>
        <end position="462"/>
    </location>
</feature>
<protein>
    <submittedName>
        <fullName evidence="2">Uncharacterized protein</fullName>
    </submittedName>
</protein>
<accession>A0A8S3V089</accession>
<dbReference type="Proteomes" id="UP000683360">
    <property type="component" value="Unassembled WGS sequence"/>
</dbReference>
<organism evidence="2 3">
    <name type="scientific">Mytilus edulis</name>
    <name type="common">Blue mussel</name>
    <dbReference type="NCBI Taxonomy" id="6550"/>
    <lineage>
        <taxon>Eukaryota</taxon>
        <taxon>Metazoa</taxon>
        <taxon>Spiralia</taxon>
        <taxon>Lophotrochozoa</taxon>
        <taxon>Mollusca</taxon>
        <taxon>Bivalvia</taxon>
        <taxon>Autobranchia</taxon>
        <taxon>Pteriomorphia</taxon>
        <taxon>Mytilida</taxon>
        <taxon>Mytiloidea</taxon>
        <taxon>Mytilidae</taxon>
        <taxon>Mytilinae</taxon>
        <taxon>Mytilus</taxon>
    </lineage>
</organism>
<sequence length="536" mass="60516">MSRDRLVQEYSSLNQPRRSNYPSYRSALKWIRDNKDTIETLVELLQIHSDLLKNKVLENFFNYLRTYKIQTQSKTDRLFNDFETTKNSNEVVPTITVTSEAYTRRSYTITPRLLILGKRTFESDNGTCGDLLSQLSHYFSVQSCDANNDILSEIPNVDACLFLLSESSLAQSNTFALIQQVKLTNIPVLFIRTPNLTVPEHANRERSLSSCSAHGTDQRCSPISLPLPPISRTPNYLNIDSNFIFDNIYGMQDVCKNAIEYMHEDLSRCLRQITAYFNVKTQSTVCKTDAFEQLNMRANSLSIQQNPSARQENQQPKQQHSIQDCTSSPTQHQNSLSMQVSLSAKDDLPSIRVSSSPIQETHVHDNEKIEGGNSALLTYEDTLGASLIVMEHMTYGKLDPNDITIKLKNKYCSNNASKATLGLPTVSTCKTPPLSPVFRKREKRKKSANVSQTRNNNSNYTNAFDVSESSIDSTTYLLFSKNKGEIPATIVNWPKDAKSMPINDDCMSEDSSISGFQDVDFTSSLWPCNSDEDNLD</sequence>
<evidence type="ECO:0000256" key="1">
    <source>
        <dbReference type="SAM" id="MobiDB-lite"/>
    </source>
</evidence>
<dbReference type="OrthoDB" id="6105067at2759"/>
<dbReference type="EMBL" id="CAJPWZ010003023">
    <property type="protein sequence ID" value="CAG2249951.1"/>
    <property type="molecule type" value="Genomic_DNA"/>
</dbReference>
<feature type="region of interest" description="Disordered" evidence="1">
    <location>
        <begin position="304"/>
        <end position="341"/>
    </location>
</feature>
<name>A0A8S3V089_MYTED</name>
<proteinExistence type="predicted"/>
<dbReference type="AlphaFoldDB" id="A0A8S3V089"/>
<gene>
    <name evidence="2" type="ORF">MEDL_61714</name>
</gene>
<reference evidence="2" key="1">
    <citation type="submission" date="2021-03" db="EMBL/GenBank/DDBJ databases">
        <authorList>
            <person name="Bekaert M."/>
        </authorList>
    </citation>
    <scope>NUCLEOTIDE SEQUENCE</scope>
</reference>
<keyword evidence="3" id="KW-1185">Reference proteome</keyword>
<comment type="caution">
    <text evidence="2">The sequence shown here is derived from an EMBL/GenBank/DDBJ whole genome shotgun (WGS) entry which is preliminary data.</text>
</comment>
<evidence type="ECO:0000313" key="2">
    <source>
        <dbReference type="EMBL" id="CAG2249951.1"/>
    </source>
</evidence>